<evidence type="ECO:0000256" key="6">
    <source>
        <dbReference type="ARBA" id="ARBA00023211"/>
    </source>
</evidence>
<evidence type="ECO:0000256" key="8">
    <source>
        <dbReference type="ARBA" id="ARBA00048543"/>
    </source>
</evidence>
<dbReference type="EC" id="1.1.1.267" evidence="9"/>
<dbReference type="InterPro" id="IPR003821">
    <property type="entry name" value="DXP_reductoisomerase"/>
</dbReference>
<dbReference type="Pfam" id="PF02670">
    <property type="entry name" value="DXP_reductoisom"/>
    <property type="match status" value="1"/>
</dbReference>
<dbReference type="InterPro" id="IPR013512">
    <property type="entry name" value="DXP_reductoisomerase_N"/>
</dbReference>
<feature type="binding site" evidence="9">
    <location>
        <position position="14"/>
    </location>
    <ligand>
        <name>NADPH</name>
        <dbReference type="ChEBI" id="CHEBI:57783"/>
    </ligand>
</feature>
<dbReference type="RefSeq" id="WP_158036192.1">
    <property type="nucleotide sequence ID" value="NZ_BAAAZV010000017.1"/>
</dbReference>
<keyword evidence="5 9" id="KW-0560">Oxidoreductase</keyword>
<keyword evidence="6 9" id="KW-0464">Manganese</keyword>
<dbReference type="Proteomes" id="UP000481339">
    <property type="component" value="Unassembled WGS sequence"/>
</dbReference>
<dbReference type="Pfam" id="PF08436">
    <property type="entry name" value="DXP_redisom_C"/>
    <property type="match status" value="1"/>
</dbReference>
<comment type="pathway">
    <text evidence="1 9">Isoprenoid biosynthesis; isopentenyl diphosphate biosynthesis via DXP pathway; isopentenyl diphosphate from 1-deoxy-D-xylulose 5-phosphate: step 1/6.</text>
</comment>
<proteinExistence type="inferred from homology"/>
<reference evidence="13 14" key="1">
    <citation type="submission" date="2019-09" db="EMBL/GenBank/DDBJ databases">
        <title>Phylogeny of genus Pseudoclavibacter and closely related genus.</title>
        <authorList>
            <person name="Li Y."/>
        </authorList>
    </citation>
    <scope>NUCLEOTIDE SEQUENCE [LARGE SCALE GENOMIC DNA]</scope>
    <source>
        <strain evidence="13 14">JCM 16921</strain>
    </source>
</reference>
<evidence type="ECO:0000256" key="3">
    <source>
        <dbReference type="ARBA" id="ARBA00022723"/>
    </source>
</evidence>
<dbReference type="SUPFAM" id="SSF51735">
    <property type="entry name" value="NAD(P)-binding Rossmann-fold domains"/>
    <property type="match status" value="1"/>
</dbReference>
<dbReference type="PANTHER" id="PTHR30525">
    <property type="entry name" value="1-DEOXY-D-XYLULOSE 5-PHOSPHATE REDUCTOISOMERASE"/>
    <property type="match status" value="1"/>
</dbReference>
<dbReference type="PANTHER" id="PTHR30525:SF0">
    <property type="entry name" value="1-DEOXY-D-XYLULOSE 5-PHOSPHATE REDUCTOISOMERASE, CHLOROPLASTIC"/>
    <property type="match status" value="1"/>
</dbReference>
<dbReference type="Gene3D" id="1.10.1740.10">
    <property type="match status" value="1"/>
</dbReference>
<evidence type="ECO:0000256" key="2">
    <source>
        <dbReference type="ARBA" id="ARBA00006825"/>
    </source>
</evidence>
<evidence type="ECO:0000256" key="9">
    <source>
        <dbReference type="HAMAP-Rule" id="MF_00183"/>
    </source>
</evidence>
<evidence type="ECO:0000256" key="7">
    <source>
        <dbReference type="ARBA" id="ARBA00023229"/>
    </source>
</evidence>
<protein>
    <recommendedName>
        <fullName evidence="9">1-deoxy-D-xylulose 5-phosphate reductoisomerase</fullName>
        <shortName evidence="9">DXP reductoisomerase</shortName>
        <ecNumber evidence="9">1.1.1.267</ecNumber>
    </recommendedName>
    <alternativeName>
        <fullName evidence="9">1-deoxyxylulose-5-phosphate reductoisomerase</fullName>
    </alternativeName>
    <alternativeName>
        <fullName evidence="9">2-C-methyl-D-erythritol 4-phosphate synthase</fullName>
    </alternativeName>
</protein>
<keyword evidence="4 9" id="KW-0521">NADP</keyword>
<evidence type="ECO:0000256" key="4">
    <source>
        <dbReference type="ARBA" id="ARBA00022857"/>
    </source>
</evidence>
<feature type="binding site" evidence="9">
    <location>
        <position position="143"/>
    </location>
    <ligand>
        <name>Mn(2+)</name>
        <dbReference type="ChEBI" id="CHEBI:29035"/>
    </ligand>
</feature>
<dbReference type="GO" id="GO:0030604">
    <property type="term" value="F:1-deoxy-D-xylulose-5-phosphate reductoisomerase activity"/>
    <property type="evidence" value="ECO:0007669"/>
    <property type="project" value="UniProtKB-UniRule"/>
</dbReference>
<comment type="function">
    <text evidence="9">Catalyzes the NADPH-dependent rearrangement and reduction of 1-deoxy-D-xylulose-5-phosphate (DXP) to 2-C-methyl-D-erythritol 4-phosphate (MEP).</text>
</comment>
<evidence type="ECO:0000313" key="13">
    <source>
        <dbReference type="EMBL" id="KAB1632414.1"/>
    </source>
</evidence>
<keyword evidence="7 9" id="KW-0414">Isoprene biosynthesis</keyword>
<feature type="binding site" evidence="9">
    <location>
        <position position="203"/>
    </location>
    <ligand>
        <name>1-deoxy-D-xylulose 5-phosphate</name>
        <dbReference type="ChEBI" id="CHEBI:57792"/>
    </ligand>
</feature>
<feature type="binding site" evidence="9">
    <location>
        <position position="167"/>
    </location>
    <ligand>
        <name>1-deoxy-D-xylulose 5-phosphate</name>
        <dbReference type="ChEBI" id="CHEBI:57792"/>
    </ligand>
</feature>
<feature type="binding site" evidence="9">
    <location>
        <position position="119"/>
    </location>
    <ligand>
        <name>NADPH</name>
        <dbReference type="ChEBI" id="CHEBI:57783"/>
    </ligand>
</feature>
<comment type="caution">
    <text evidence="9">Lacks conserved residue(s) required for the propagation of feature annotation.</text>
</comment>
<comment type="cofactor">
    <cofactor evidence="9">
        <name>Mg(2+)</name>
        <dbReference type="ChEBI" id="CHEBI:18420"/>
    </cofactor>
    <cofactor evidence="9">
        <name>Mn(2+)</name>
        <dbReference type="ChEBI" id="CHEBI:29035"/>
    </cofactor>
</comment>
<dbReference type="EMBL" id="WBKA01000003">
    <property type="protein sequence ID" value="KAB1632414.1"/>
    <property type="molecule type" value="Genomic_DNA"/>
</dbReference>
<feature type="domain" description="1-deoxy-D-xylulose 5-phosphate reductoisomerase N-terminal" evidence="10">
    <location>
        <begin position="5"/>
        <end position="125"/>
    </location>
</feature>
<evidence type="ECO:0000259" key="12">
    <source>
        <dbReference type="Pfam" id="PF13288"/>
    </source>
</evidence>
<comment type="catalytic activity">
    <reaction evidence="8">
        <text>2-C-methyl-D-erythritol 4-phosphate + NADP(+) = 1-deoxy-D-xylulose 5-phosphate + NADPH + H(+)</text>
        <dbReference type="Rhea" id="RHEA:13717"/>
        <dbReference type="ChEBI" id="CHEBI:15378"/>
        <dbReference type="ChEBI" id="CHEBI:57783"/>
        <dbReference type="ChEBI" id="CHEBI:57792"/>
        <dbReference type="ChEBI" id="CHEBI:58262"/>
        <dbReference type="ChEBI" id="CHEBI:58349"/>
        <dbReference type="EC" id="1.1.1.267"/>
    </reaction>
    <physiologicalReaction direction="right-to-left" evidence="8">
        <dbReference type="Rhea" id="RHEA:13719"/>
    </physiologicalReaction>
</comment>
<evidence type="ECO:0000256" key="5">
    <source>
        <dbReference type="ARBA" id="ARBA00023002"/>
    </source>
</evidence>
<feature type="binding site" evidence="9">
    <location>
        <position position="212"/>
    </location>
    <ligand>
        <name>Mn(2+)</name>
        <dbReference type="ChEBI" id="CHEBI:29035"/>
    </ligand>
</feature>
<keyword evidence="13" id="KW-0413">Isomerase</keyword>
<comment type="caution">
    <text evidence="13">The sequence shown here is derived from an EMBL/GenBank/DDBJ whole genome shotgun (WGS) entry which is preliminary data.</text>
</comment>
<dbReference type="GO" id="GO:0030145">
    <property type="term" value="F:manganese ion binding"/>
    <property type="evidence" value="ECO:0007669"/>
    <property type="project" value="TreeGrafter"/>
</dbReference>
<keyword evidence="9" id="KW-0460">Magnesium</keyword>
<dbReference type="GO" id="GO:0051484">
    <property type="term" value="P:isopentenyl diphosphate biosynthetic process, methylerythritol 4-phosphate pathway involved in terpenoid biosynthetic process"/>
    <property type="evidence" value="ECO:0007669"/>
    <property type="project" value="TreeGrafter"/>
</dbReference>
<feature type="binding site" evidence="9">
    <location>
        <position position="196"/>
    </location>
    <ligand>
        <name>NADPH</name>
        <dbReference type="ChEBI" id="CHEBI:57783"/>
    </ligand>
</feature>
<accession>A0A7C8FUQ5</accession>
<feature type="binding site" evidence="9">
    <location>
        <position position="209"/>
    </location>
    <ligand>
        <name>1-deoxy-D-xylulose 5-phosphate</name>
        <dbReference type="ChEBI" id="CHEBI:57792"/>
    </ligand>
</feature>
<feature type="binding site" evidence="9">
    <location>
        <position position="12"/>
    </location>
    <ligand>
        <name>NADPH</name>
        <dbReference type="ChEBI" id="CHEBI:57783"/>
    </ligand>
</feature>
<dbReference type="PIRSF" id="PIRSF006205">
    <property type="entry name" value="Dxp_reductismrs"/>
    <property type="match status" value="1"/>
</dbReference>
<feature type="domain" description="1-deoxy-D-xylulose 5-phosphate reductoisomerase C-terminal" evidence="11">
    <location>
        <begin position="137"/>
        <end position="220"/>
    </location>
</feature>
<feature type="binding site" evidence="9">
    <location>
        <position position="117"/>
    </location>
    <ligand>
        <name>NADPH</name>
        <dbReference type="ChEBI" id="CHEBI:57783"/>
    </ligand>
</feature>
<sequence length="381" mass="39975">MTRSVLILGATGSIGTQALDVIARSAGRLVAVGLAAGHDSAALHALAARAGVHELAAAEPGDADADADVRVRVGPDAIVRLVREVRADVVLNAIDGAAGLPATLAALETGATLALANKESLVVGGELVTERARPGQLVPVDSEHSAIAQCLRSGTHDEVDRLILTASGGPFRGRAADELWAVTPQQALAHPTWRMGALVTTNSATLVNKGLEIMEAHHLFGIGYDRIDAVVHPQSVVHSMVQFRDGATIAQASPPDMRLPISLALAWPHRMPDVVPAVDWTHSHRWTFEPIDEEAFPAVRLARAVGERGGTWPAVFTAADEVLVARFHAGGIAFPEIVAGIERVVDAWRPSAGSLSLDAIARADAWAREQAAALPARGRGR</sequence>
<dbReference type="Pfam" id="PF13288">
    <property type="entry name" value="DXPR_C"/>
    <property type="match status" value="1"/>
</dbReference>
<dbReference type="InterPro" id="IPR026877">
    <property type="entry name" value="DXPR_C"/>
</dbReference>
<dbReference type="AlphaFoldDB" id="A0A7C8FUQ5"/>
<evidence type="ECO:0000256" key="1">
    <source>
        <dbReference type="ARBA" id="ARBA00005094"/>
    </source>
</evidence>
<feature type="binding site" evidence="9">
    <location>
        <position position="11"/>
    </location>
    <ligand>
        <name>NADPH</name>
        <dbReference type="ChEBI" id="CHEBI:57783"/>
    </ligand>
</feature>
<dbReference type="SUPFAM" id="SSF55347">
    <property type="entry name" value="Glyceraldehyde-3-phosphate dehydrogenase-like, C-terminal domain"/>
    <property type="match status" value="1"/>
</dbReference>
<dbReference type="GO" id="GO:0070402">
    <property type="term" value="F:NADPH binding"/>
    <property type="evidence" value="ECO:0007669"/>
    <property type="project" value="InterPro"/>
</dbReference>
<feature type="domain" description="DXP reductoisomerase C-terminal" evidence="12">
    <location>
        <begin position="253"/>
        <end position="369"/>
    </location>
</feature>
<dbReference type="UniPathway" id="UPA00056">
    <property type="reaction ID" value="UER00092"/>
</dbReference>
<feature type="binding site" evidence="9">
    <location>
        <position position="141"/>
    </location>
    <ligand>
        <name>Mn(2+)</name>
        <dbReference type="ChEBI" id="CHEBI:29035"/>
    </ligand>
</feature>
<dbReference type="OrthoDB" id="9806546at2"/>
<feature type="binding site" evidence="9">
    <location>
        <position position="37"/>
    </location>
    <ligand>
        <name>NADPH</name>
        <dbReference type="ChEBI" id="CHEBI:57783"/>
    </ligand>
</feature>
<dbReference type="InterPro" id="IPR013644">
    <property type="entry name" value="DXP_reductoisomerase_C"/>
</dbReference>
<dbReference type="GO" id="GO:0016853">
    <property type="term" value="F:isomerase activity"/>
    <property type="evidence" value="ECO:0007669"/>
    <property type="project" value="UniProtKB-KW"/>
</dbReference>
<evidence type="ECO:0000259" key="10">
    <source>
        <dbReference type="Pfam" id="PF02670"/>
    </source>
</evidence>
<feature type="binding site" evidence="9">
    <location>
        <position position="142"/>
    </location>
    <ligand>
        <name>1-deoxy-D-xylulose 5-phosphate</name>
        <dbReference type="ChEBI" id="CHEBI:57792"/>
    </ligand>
</feature>
<name>A0A7C8FUQ5_9MICO</name>
<feature type="binding site" evidence="9">
    <location>
        <position position="118"/>
    </location>
    <ligand>
        <name>1-deoxy-D-xylulose 5-phosphate</name>
        <dbReference type="ChEBI" id="CHEBI:57792"/>
    </ligand>
</feature>
<feature type="binding site" evidence="9">
    <location>
        <position position="143"/>
    </location>
    <ligand>
        <name>1-deoxy-D-xylulose 5-phosphate</name>
        <dbReference type="ChEBI" id="CHEBI:57792"/>
    </ligand>
</feature>
<evidence type="ECO:0000313" key="14">
    <source>
        <dbReference type="Proteomes" id="UP000481339"/>
    </source>
</evidence>
<evidence type="ECO:0000259" key="11">
    <source>
        <dbReference type="Pfam" id="PF08436"/>
    </source>
</evidence>
<comment type="similarity">
    <text evidence="2 9">Belongs to the DXR family.</text>
</comment>
<dbReference type="Gene3D" id="3.40.50.720">
    <property type="entry name" value="NAD(P)-binding Rossmann-like Domain"/>
    <property type="match status" value="1"/>
</dbReference>
<keyword evidence="14" id="KW-1185">Reference proteome</keyword>
<dbReference type="NCBIfam" id="TIGR00243">
    <property type="entry name" value="Dxr"/>
    <property type="match status" value="1"/>
</dbReference>
<feature type="binding site" evidence="9">
    <location>
        <position position="13"/>
    </location>
    <ligand>
        <name>NADPH</name>
        <dbReference type="ChEBI" id="CHEBI:57783"/>
    </ligand>
</feature>
<dbReference type="InterPro" id="IPR036291">
    <property type="entry name" value="NAD(P)-bd_dom_sf"/>
</dbReference>
<feature type="binding site" evidence="9">
    <location>
        <position position="208"/>
    </location>
    <ligand>
        <name>1-deoxy-D-xylulose 5-phosphate</name>
        <dbReference type="ChEBI" id="CHEBI:57792"/>
    </ligand>
</feature>
<feature type="binding site" evidence="9">
    <location>
        <position position="190"/>
    </location>
    <ligand>
        <name>1-deoxy-D-xylulose 5-phosphate</name>
        <dbReference type="ChEBI" id="CHEBI:57792"/>
    </ligand>
</feature>
<organism evidence="13 14">
    <name type="scientific">Pseudoclavibacter caeni</name>
    <dbReference type="NCBI Taxonomy" id="908846"/>
    <lineage>
        <taxon>Bacteria</taxon>
        <taxon>Bacillati</taxon>
        <taxon>Actinomycetota</taxon>
        <taxon>Actinomycetes</taxon>
        <taxon>Micrococcales</taxon>
        <taxon>Microbacteriaceae</taxon>
        <taxon>Pseudoclavibacter</taxon>
    </lineage>
</organism>
<dbReference type="InterPro" id="IPR036169">
    <property type="entry name" value="DXPR_C_sf"/>
</dbReference>
<keyword evidence="3 9" id="KW-0479">Metal-binding</keyword>
<dbReference type="HAMAP" id="MF_00183">
    <property type="entry name" value="DXP_reductoisom"/>
    <property type="match status" value="1"/>
</dbReference>
<dbReference type="SUPFAM" id="SSF69055">
    <property type="entry name" value="1-deoxy-D-xylulose-5-phosphate reductoisomerase, C-terminal domain"/>
    <property type="match status" value="1"/>
</dbReference>
<gene>
    <name evidence="9" type="primary">dxr</name>
    <name evidence="13" type="ORF">F8O02_05270</name>
</gene>
<feature type="binding site" evidence="9">
    <location>
        <position position="212"/>
    </location>
    <ligand>
        <name>1-deoxy-D-xylulose 5-phosphate</name>
        <dbReference type="ChEBI" id="CHEBI:57792"/>
    </ligand>
</feature>